<reference evidence="1 2" key="1">
    <citation type="submission" date="2019-10" db="EMBL/GenBank/DDBJ databases">
        <title>Nocardioides novel species isolated from the excrement of Marmot.</title>
        <authorList>
            <person name="Zhang G."/>
        </authorList>
    </citation>
    <scope>NUCLEOTIDE SEQUENCE [LARGE SCALE GENOMIC DNA]</scope>
    <source>
        <strain evidence="2">zg-579</strain>
    </source>
</reference>
<evidence type="ECO:0008006" key="3">
    <source>
        <dbReference type="Google" id="ProtNLM"/>
    </source>
</evidence>
<organism evidence="1 2">
    <name type="scientific">Nocardioides marmotae</name>
    <dbReference type="NCBI Taxonomy" id="2663857"/>
    <lineage>
        <taxon>Bacteria</taxon>
        <taxon>Bacillati</taxon>
        <taxon>Actinomycetota</taxon>
        <taxon>Actinomycetes</taxon>
        <taxon>Propionibacteriales</taxon>
        <taxon>Nocardioidaceae</taxon>
        <taxon>Nocardioides</taxon>
    </lineage>
</organism>
<dbReference type="SMART" id="SM00710">
    <property type="entry name" value="PbH1"/>
    <property type="match status" value="5"/>
</dbReference>
<dbReference type="InterPro" id="IPR012334">
    <property type="entry name" value="Pectin_lyas_fold"/>
</dbReference>
<dbReference type="EMBL" id="WLCI01000008">
    <property type="protein sequence ID" value="MTB94956.1"/>
    <property type="molecule type" value="Genomic_DNA"/>
</dbReference>
<dbReference type="Gene3D" id="2.160.20.10">
    <property type="entry name" value="Single-stranded right-handed beta-helix, Pectin lyase-like"/>
    <property type="match status" value="1"/>
</dbReference>
<dbReference type="AlphaFoldDB" id="A0A6I3J318"/>
<comment type="caution">
    <text evidence="1">The sequence shown here is derived from an EMBL/GenBank/DDBJ whole genome shotgun (WGS) entry which is preliminary data.</text>
</comment>
<dbReference type="PROSITE" id="PS51257">
    <property type="entry name" value="PROKAR_LIPOPROTEIN"/>
    <property type="match status" value="1"/>
</dbReference>
<name>A0A6I3J318_9ACTN</name>
<dbReference type="InterPro" id="IPR006626">
    <property type="entry name" value="PbH1"/>
</dbReference>
<dbReference type="InterPro" id="IPR011050">
    <property type="entry name" value="Pectin_lyase_fold/virulence"/>
</dbReference>
<keyword evidence="2" id="KW-1185">Reference proteome</keyword>
<dbReference type="SUPFAM" id="SSF51126">
    <property type="entry name" value="Pectin lyase-like"/>
    <property type="match status" value="1"/>
</dbReference>
<proteinExistence type="predicted"/>
<sequence length="332" mass="33543">MRAARSAARLALASLALGLVAGTAGCSGGPAAPEGVGAPTGCDGPPRIGSSAELRVALAEASPGDVLVLAEGRYDGRFRATVSGTAERPVTLCGPAGAVLDGGSTGGGYTLHLEEASYWRLVGFSVTGAQKGLVLDGASHNRVVGLRISGTGQEGLHLRTGSSDNLVARNRVWATGLVDPGFGEGVYVGSARSNWCELTDCEPDRSDGNRVVGNRVWGTGAEAVDIKEGTRGGVLRGNRLRGGRVVDSVVDLKGNGWVVAGNRIVAPTGDGVQVHVVAPGWGRRNAVRANDVTAPAGLAVDVVGAARAAGTVVACDQGPRTPTGRVTNVACR</sequence>
<accession>A0A6I3J318</accession>
<gene>
    <name evidence="1" type="ORF">GGQ22_07645</name>
</gene>
<evidence type="ECO:0000313" key="2">
    <source>
        <dbReference type="Proteomes" id="UP000433406"/>
    </source>
</evidence>
<protein>
    <recommendedName>
        <fullName evidence="3">Right handed beta helix domain-containing protein</fullName>
    </recommendedName>
</protein>
<dbReference type="Proteomes" id="UP000433406">
    <property type="component" value="Unassembled WGS sequence"/>
</dbReference>
<evidence type="ECO:0000313" key="1">
    <source>
        <dbReference type="EMBL" id="MTB94956.1"/>
    </source>
</evidence>
<dbReference type="RefSeq" id="WP_154614687.1">
    <property type="nucleotide sequence ID" value="NZ_CP053660.1"/>
</dbReference>